<dbReference type="RefSeq" id="WP_306065289.1">
    <property type="nucleotide sequence ID" value="NZ_JAROCA020000001.1"/>
</dbReference>
<evidence type="ECO:0000313" key="2">
    <source>
        <dbReference type="Proteomes" id="UP001228376"/>
    </source>
</evidence>
<dbReference type="Pfam" id="PF08812">
    <property type="entry name" value="YtxC"/>
    <property type="match status" value="1"/>
</dbReference>
<comment type="caution">
    <text evidence="1">The sequence shown here is derived from an EMBL/GenBank/DDBJ whole genome shotgun (WGS) entry which is preliminary data.</text>
</comment>
<sequence length="282" mass="33192">MQEIYFGSNKEVISFCDYLFANTKKVDLHWQTDEKWGNRLQINYELTDDTQADAVAKSLADVYVKHRLAKTTAGLVETVYYYTNRDEIDQIVELTQWLFNGEDNDSRQVCQDLNMKAFLQELFRTNITGKQTIHYDSIVQFRMQDFKGTLIELIGLAIDEFKREEEHQAFINMLREYITKKESIYRIVHVLQGKTFTFFKSNGEKFTNLELKQLMQSDPLYIVGLDAHEANLAPLVAMAPRKIYIYGDYPSEPKTLTIINIFQERVEFLPFQQFPFPNRLKK</sequence>
<gene>
    <name evidence="1" type="primary">ytxC</name>
    <name evidence="1" type="ORF">P5G51_008125</name>
</gene>
<organism evidence="1 2">
    <name type="scientific">Tigheibacillus jepli</name>
    <dbReference type="NCBI Taxonomy" id="3035914"/>
    <lineage>
        <taxon>Bacteria</taxon>
        <taxon>Bacillati</taxon>
        <taxon>Bacillota</taxon>
        <taxon>Bacilli</taxon>
        <taxon>Bacillales</taxon>
        <taxon>Bacillaceae</taxon>
        <taxon>Tigheibacillus</taxon>
    </lineage>
</organism>
<evidence type="ECO:0000313" key="1">
    <source>
        <dbReference type="EMBL" id="MDY0405368.1"/>
    </source>
</evidence>
<dbReference type="InterPro" id="IPR014199">
    <property type="entry name" value="Spore_YtxC"/>
</dbReference>
<name>A0ABU5CIL7_9BACI</name>
<proteinExistence type="predicted"/>
<keyword evidence="2" id="KW-1185">Reference proteome</keyword>
<accession>A0ABU5CIL7</accession>
<dbReference type="Proteomes" id="UP001228376">
    <property type="component" value="Unassembled WGS sequence"/>
</dbReference>
<reference evidence="1 2" key="1">
    <citation type="submission" date="2023-10" db="EMBL/GenBank/DDBJ databases">
        <title>179-bfca-hs.</title>
        <authorList>
            <person name="Miliotis G."/>
            <person name="Sengupta P."/>
            <person name="Hameed A."/>
            <person name="Chuvochina M."/>
            <person name="Mcdonagh F."/>
            <person name="Simpson A.C."/>
            <person name="Singh N.K."/>
            <person name="Rekha P.D."/>
            <person name="Raman K."/>
            <person name="Hugenholtz P."/>
            <person name="Venkateswaran K."/>
        </authorList>
    </citation>
    <scope>NUCLEOTIDE SEQUENCE [LARGE SCALE GENOMIC DNA]</scope>
    <source>
        <strain evidence="1 2">179-BFC-A-HS</strain>
    </source>
</reference>
<protein>
    <submittedName>
        <fullName evidence="1">Sporulation protein YtxC</fullName>
    </submittedName>
</protein>
<dbReference type="EMBL" id="JAROCA020000001">
    <property type="protein sequence ID" value="MDY0405368.1"/>
    <property type="molecule type" value="Genomic_DNA"/>
</dbReference>